<reference evidence="2 3" key="1">
    <citation type="submission" date="2024-02" db="EMBL/GenBank/DDBJ databases">
        <title>Rhodopirellula caenicola NBRC 110016.</title>
        <authorList>
            <person name="Ichikawa N."/>
            <person name="Katano-Makiyama Y."/>
            <person name="Hidaka K."/>
        </authorList>
    </citation>
    <scope>NUCLEOTIDE SEQUENCE [LARGE SCALE GENOMIC DNA]</scope>
    <source>
        <strain evidence="2 3">NBRC 110016</strain>
    </source>
</reference>
<dbReference type="EMBL" id="BAABRO010000001">
    <property type="protein sequence ID" value="GAA5504870.1"/>
    <property type="molecule type" value="Genomic_DNA"/>
</dbReference>
<keyword evidence="1" id="KW-0472">Membrane</keyword>
<evidence type="ECO:0000313" key="2">
    <source>
        <dbReference type="EMBL" id="GAA5504870.1"/>
    </source>
</evidence>
<evidence type="ECO:0000256" key="1">
    <source>
        <dbReference type="SAM" id="Phobius"/>
    </source>
</evidence>
<protein>
    <recommendedName>
        <fullName evidence="4">Integral membrane protein</fullName>
    </recommendedName>
</protein>
<evidence type="ECO:0008006" key="4">
    <source>
        <dbReference type="Google" id="ProtNLM"/>
    </source>
</evidence>
<proteinExistence type="predicted"/>
<name>A0ABP9VI29_9BACT</name>
<evidence type="ECO:0000313" key="3">
    <source>
        <dbReference type="Proteomes" id="UP001416858"/>
    </source>
</evidence>
<feature type="transmembrane region" description="Helical" evidence="1">
    <location>
        <begin position="62"/>
        <end position="84"/>
    </location>
</feature>
<keyword evidence="1" id="KW-0812">Transmembrane</keyword>
<comment type="caution">
    <text evidence="2">The sequence shown here is derived from an EMBL/GenBank/DDBJ whole genome shotgun (WGS) entry which is preliminary data.</text>
</comment>
<keyword evidence="1" id="KW-1133">Transmembrane helix</keyword>
<gene>
    <name evidence="2" type="ORF">Rcae01_00309</name>
</gene>
<organism evidence="2 3">
    <name type="scientific">Novipirellula caenicola</name>
    <dbReference type="NCBI Taxonomy" id="1536901"/>
    <lineage>
        <taxon>Bacteria</taxon>
        <taxon>Pseudomonadati</taxon>
        <taxon>Planctomycetota</taxon>
        <taxon>Planctomycetia</taxon>
        <taxon>Pirellulales</taxon>
        <taxon>Pirellulaceae</taxon>
        <taxon>Novipirellula</taxon>
    </lineage>
</organism>
<feature type="transmembrane region" description="Helical" evidence="1">
    <location>
        <begin position="30"/>
        <end position="50"/>
    </location>
</feature>
<dbReference type="Proteomes" id="UP001416858">
    <property type="component" value="Unassembled WGS sequence"/>
</dbReference>
<feature type="transmembrane region" description="Helical" evidence="1">
    <location>
        <begin position="104"/>
        <end position="128"/>
    </location>
</feature>
<keyword evidence="3" id="KW-1185">Reference proteome</keyword>
<accession>A0ABP9VI29</accession>
<sequence length="136" mass="14739">MRFTTLTIFLFVTVFATSFAAIKTPSQIALEIGHMLHLLSACAALVVAFHSSGRVQSYSLTYGIFSFGTMLIRGFPNSISMWIWENVTHDGPDSLPTGNGDHFLVEGIIQTAFGILVALFAASLVASLRNPENRAS</sequence>